<feature type="signal peptide" evidence="1">
    <location>
        <begin position="1"/>
        <end position="36"/>
    </location>
</feature>
<dbReference type="RefSeq" id="WP_135584164.1">
    <property type="nucleotide sequence ID" value="NZ_RQEP01000005.1"/>
</dbReference>
<evidence type="ECO:0000256" key="1">
    <source>
        <dbReference type="SAM" id="SignalP"/>
    </source>
</evidence>
<keyword evidence="3" id="KW-1185">Reference proteome</keyword>
<organism evidence="2 3">
    <name type="scientific">Leptospira semungkisensis</name>
    <dbReference type="NCBI Taxonomy" id="2484985"/>
    <lineage>
        <taxon>Bacteria</taxon>
        <taxon>Pseudomonadati</taxon>
        <taxon>Spirochaetota</taxon>
        <taxon>Spirochaetia</taxon>
        <taxon>Leptospirales</taxon>
        <taxon>Leptospiraceae</taxon>
        <taxon>Leptospira</taxon>
    </lineage>
</organism>
<dbReference type="OrthoDB" id="313543at2"/>
<evidence type="ECO:0008006" key="4">
    <source>
        <dbReference type="Google" id="ProtNLM"/>
    </source>
</evidence>
<comment type="caution">
    <text evidence="2">The sequence shown here is derived from an EMBL/GenBank/DDBJ whole genome shotgun (WGS) entry which is preliminary data.</text>
</comment>
<feature type="chain" id="PRO_5020654881" description="Carboxypeptidase regulatory-like domain-containing protein" evidence="1">
    <location>
        <begin position="37"/>
        <end position="551"/>
    </location>
</feature>
<keyword evidence="1" id="KW-0732">Signal</keyword>
<protein>
    <recommendedName>
        <fullName evidence="4">Carboxypeptidase regulatory-like domain-containing protein</fullName>
    </recommendedName>
</protein>
<gene>
    <name evidence="2" type="ORF">EHO59_01765</name>
</gene>
<proteinExistence type="predicted"/>
<dbReference type="Proteomes" id="UP000297453">
    <property type="component" value="Unassembled WGS sequence"/>
</dbReference>
<sequence>MKSNLIFLPNGYQILCKTTFCILLSFLSFGCNNAKAMNIDSSSSAIGALVIGPLANTFIENGSGGGTTTPTSTVSVQVNGYQGLTAKPLNVTLTDTVTSATETLQITSDGTYAFNTAIPTGDGYSVSLGTYTGSALGGQTCSLTGTTGTAGTTGDSTVACERQLAVAFAWTSDAGVPNFRLLGVNHSLSPYAVNSNVGVTIGGSPSSIDPELTWGGSNYLLVWKSADNTIKGQLYDIELTAVGSSFQVYTASSIAIGRLAAAYNPSGEFAVVWTEAGTVNTSFKYQRINATTGALSGSATNIATTALTSASYYNGDVVYDGSQYIAAIRITTTLGVHSIYWYSFTPSGGSIKGNYSSKVGTTSYYLRMDYPAMIVYGTDVWTFLNRTNVDTSGSVIDASVVKIKNYASSSAAAIATDTNPYGCGPSDGDQYYIPSAGIYGTNILVGYDVFCGDVGGTYNDVHDVPVNASTGTAGGVTGYSDSEIGSETTSGSSTTCRSNTCFMSAGDQYNDKLYLFDPFFTSTPSYLGDIGGTTILYSPGGGVQFPQTVIQ</sequence>
<dbReference type="PROSITE" id="PS51257">
    <property type="entry name" value="PROKAR_LIPOPROTEIN"/>
    <property type="match status" value="1"/>
</dbReference>
<name>A0A4R9G5M4_9LEPT</name>
<dbReference type="EMBL" id="RQEP01000005">
    <property type="protein sequence ID" value="TGK06876.1"/>
    <property type="molecule type" value="Genomic_DNA"/>
</dbReference>
<evidence type="ECO:0000313" key="3">
    <source>
        <dbReference type="Proteomes" id="UP000297453"/>
    </source>
</evidence>
<accession>A0A4R9G5M4</accession>
<evidence type="ECO:0000313" key="2">
    <source>
        <dbReference type="EMBL" id="TGK06876.1"/>
    </source>
</evidence>
<reference evidence="2" key="1">
    <citation type="journal article" date="2019" name="PLoS Negl. Trop. Dis.">
        <title>Revisiting the worldwide diversity of Leptospira species in the environment.</title>
        <authorList>
            <person name="Vincent A.T."/>
            <person name="Schiettekatte O."/>
            <person name="Bourhy P."/>
            <person name="Veyrier F.J."/>
            <person name="Picardeau M."/>
        </authorList>
    </citation>
    <scope>NUCLEOTIDE SEQUENCE [LARGE SCALE GENOMIC DNA]</scope>
    <source>
        <strain evidence="2">SSS9</strain>
    </source>
</reference>
<dbReference type="AlphaFoldDB" id="A0A4R9G5M4"/>